<organism evidence="1 2">
    <name type="scientific">Streptomyces beijiangensis</name>
    <dbReference type="NCBI Taxonomy" id="163361"/>
    <lineage>
        <taxon>Bacteria</taxon>
        <taxon>Bacillati</taxon>
        <taxon>Actinomycetota</taxon>
        <taxon>Actinomycetes</taxon>
        <taxon>Kitasatosporales</taxon>
        <taxon>Streptomycetaceae</taxon>
        <taxon>Streptomyces</taxon>
    </lineage>
</organism>
<accession>A0A939FCQ1</accession>
<name>A0A939FCQ1_9ACTN</name>
<keyword evidence="2" id="KW-1185">Reference proteome</keyword>
<gene>
    <name evidence="1" type="ORF">J0695_29635</name>
</gene>
<sequence>PRHACCGSTGRAAGGGELHLGKKTDAFTAVEVGDDDKPDILRAYLKRWKAEVGVFFNGVGPDSSAEELRRIAPDHPIFRITLTS</sequence>
<dbReference type="Proteomes" id="UP000664167">
    <property type="component" value="Unassembled WGS sequence"/>
</dbReference>
<evidence type="ECO:0000313" key="2">
    <source>
        <dbReference type="Proteomes" id="UP000664167"/>
    </source>
</evidence>
<evidence type="ECO:0000313" key="1">
    <source>
        <dbReference type="EMBL" id="MBO0515909.1"/>
    </source>
</evidence>
<comment type="caution">
    <text evidence="1">The sequence shown here is derived from an EMBL/GenBank/DDBJ whole genome shotgun (WGS) entry which is preliminary data.</text>
</comment>
<reference evidence="1" key="1">
    <citation type="submission" date="2021-03" db="EMBL/GenBank/DDBJ databases">
        <title>Streptomyces poriferae sp. nov., a novel marine sponge-derived Actinobacteria species with anti-MRSA activity.</title>
        <authorList>
            <person name="Sandoval-Powers M."/>
            <person name="Kralova S."/>
            <person name="Nguyen G.-S."/>
            <person name="Fawwal D."/>
            <person name="Degnes K."/>
            <person name="Klinkenberg G."/>
            <person name="Sletta H."/>
            <person name="Wentzel A."/>
            <person name="Liles M.R."/>
        </authorList>
    </citation>
    <scope>NUCLEOTIDE SEQUENCE</scope>
    <source>
        <strain evidence="1">DSM 41794</strain>
    </source>
</reference>
<dbReference type="AlphaFoldDB" id="A0A939FCQ1"/>
<protein>
    <submittedName>
        <fullName evidence="1">Uncharacterized protein</fullName>
    </submittedName>
</protein>
<proteinExistence type="predicted"/>
<dbReference type="EMBL" id="JAFLRJ010000337">
    <property type="protein sequence ID" value="MBO0515909.1"/>
    <property type="molecule type" value="Genomic_DNA"/>
</dbReference>
<feature type="non-terminal residue" evidence="1">
    <location>
        <position position="1"/>
    </location>
</feature>